<reference evidence="3" key="1">
    <citation type="journal article" date="2009" name="Proc. Natl. Acad. Sci. U.S.A.">
        <title>Biogeography of the Sulfolobus islandicus pan-genome.</title>
        <authorList>
            <person name="Reno M.L."/>
            <person name="Held N.L."/>
            <person name="Fields C.J."/>
            <person name="Burke P.V."/>
            <person name="Whitaker R.J."/>
        </authorList>
    </citation>
    <scope>NUCLEOTIDE SEQUENCE [LARGE SCALE GENOMIC DNA]</scope>
    <source>
        <strain evidence="3">L.D.8.5 / Lassen #2</strain>
    </source>
</reference>
<feature type="transmembrane region" description="Helical" evidence="1">
    <location>
        <begin position="21"/>
        <end position="40"/>
    </location>
</feature>
<evidence type="ECO:0000313" key="2">
    <source>
        <dbReference type="EMBL" id="ADB86679.1"/>
    </source>
</evidence>
<proteinExistence type="predicted"/>
<keyword evidence="1" id="KW-0812">Transmembrane</keyword>
<keyword evidence="1" id="KW-0472">Membrane</keyword>
<dbReference type="HOGENOM" id="CLU_3131020_0_0_2"/>
<evidence type="ECO:0000313" key="3">
    <source>
        <dbReference type="Proteomes" id="UP000001404"/>
    </source>
</evidence>
<name>D2PIS6_SACI9</name>
<keyword evidence="1" id="KW-1133">Transmembrane helix</keyword>
<dbReference type="EMBL" id="CP001731">
    <property type="protein sequence ID" value="ADB86679.1"/>
    <property type="molecule type" value="Genomic_DNA"/>
</dbReference>
<gene>
    <name evidence="2" type="ordered locus">LD85_0985</name>
</gene>
<dbReference type="Proteomes" id="UP000001404">
    <property type="component" value="Chromosome"/>
</dbReference>
<organism evidence="2 3">
    <name type="scientific">Saccharolobus islandicus (strain L.D.8.5 / Lassen #2)</name>
    <name type="common">Sulfolobus islandicus</name>
    <dbReference type="NCBI Taxonomy" id="425944"/>
    <lineage>
        <taxon>Archaea</taxon>
        <taxon>Thermoproteota</taxon>
        <taxon>Thermoprotei</taxon>
        <taxon>Sulfolobales</taxon>
        <taxon>Sulfolobaceae</taxon>
        <taxon>Saccharolobus</taxon>
    </lineage>
</organism>
<dbReference type="KEGG" id="sii:LD85_0985"/>
<sequence>MPNLLLSKRELGATEKDMEELFVYVVALIYNISIYTSVLLRVPESQLAH</sequence>
<accession>D2PIS6</accession>
<dbReference type="AlphaFoldDB" id="D2PIS6"/>
<protein>
    <submittedName>
        <fullName evidence="2">Uncharacterized protein</fullName>
    </submittedName>
</protein>
<evidence type="ECO:0000256" key="1">
    <source>
        <dbReference type="SAM" id="Phobius"/>
    </source>
</evidence>